<dbReference type="PANTHER" id="PTHR21064:SF6">
    <property type="entry name" value="AMINOGLYCOSIDE PHOSPHOTRANSFERASE DOMAIN-CONTAINING PROTEIN"/>
    <property type="match status" value="1"/>
</dbReference>
<protein>
    <submittedName>
        <fullName evidence="2">Uncharacterized protein</fullName>
    </submittedName>
</protein>
<dbReference type="Proteomes" id="UP000275368">
    <property type="component" value="Chromosome"/>
</dbReference>
<dbReference type="InterPro" id="IPR002575">
    <property type="entry name" value="Aminoglycoside_PTrfase"/>
</dbReference>
<proteinExistence type="inferred from homology"/>
<evidence type="ECO:0000313" key="3">
    <source>
        <dbReference type="Proteomes" id="UP000275368"/>
    </source>
</evidence>
<name>A0A3G9IV31_9BACL</name>
<keyword evidence="3" id="KW-1185">Reference proteome</keyword>
<dbReference type="InterPro" id="IPR011009">
    <property type="entry name" value="Kinase-like_dom_sf"/>
</dbReference>
<comment type="similarity">
    <text evidence="1">Belongs to the pseudomonas-type ThrB family.</text>
</comment>
<evidence type="ECO:0000256" key="1">
    <source>
        <dbReference type="ARBA" id="ARBA00038240"/>
    </source>
</evidence>
<accession>A0A3G9IV31</accession>
<dbReference type="Gene3D" id="3.90.1200.10">
    <property type="match status" value="1"/>
</dbReference>
<dbReference type="GO" id="GO:0019202">
    <property type="term" value="F:amino acid kinase activity"/>
    <property type="evidence" value="ECO:0007669"/>
    <property type="project" value="TreeGrafter"/>
</dbReference>
<dbReference type="InterPro" id="IPR050249">
    <property type="entry name" value="Pseudomonas-type_ThrB"/>
</dbReference>
<dbReference type="RefSeq" id="WP_164522692.1">
    <property type="nucleotide sequence ID" value="NZ_AP019308.1"/>
</dbReference>
<gene>
    <name evidence="2" type="ORF">Back11_12800</name>
</gene>
<dbReference type="Pfam" id="PF01636">
    <property type="entry name" value="APH"/>
    <property type="match status" value="1"/>
</dbReference>
<organism evidence="2 3">
    <name type="scientific">Paenibacillus baekrokdamisoli</name>
    <dbReference type="NCBI Taxonomy" id="1712516"/>
    <lineage>
        <taxon>Bacteria</taxon>
        <taxon>Bacillati</taxon>
        <taxon>Bacillota</taxon>
        <taxon>Bacilli</taxon>
        <taxon>Bacillales</taxon>
        <taxon>Paenibacillaceae</taxon>
        <taxon>Paenibacillus</taxon>
    </lineage>
</organism>
<dbReference type="KEGG" id="pbk:Back11_12800"/>
<dbReference type="Gene3D" id="3.30.200.20">
    <property type="entry name" value="Phosphorylase Kinase, domain 1"/>
    <property type="match status" value="1"/>
</dbReference>
<dbReference type="PANTHER" id="PTHR21064">
    <property type="entry name" value="AMINOGLYCOSIDE PHOSPHOTRANSFERASE DOMAIN-CONTAINING PROTEIN-RELATED"/>
    <property type="match status" value="1"/>
</dbReference>
<dbReference type="AlphaFoldDB" id="A0A3G9IV31"/>
<evidence type="ECO:0000313" key="2">
    <source>
        <dbReference type="EMBL" id="BBH19935.1"/>
    </source>
</evidence>
<dbReference type="SUPFAM" id="SSF56112">
    <property type="entry name" value="Protein kinase-like (PK-like)"/>
    <property type="match status" value="1"/>
</dbReference>
<sequence length="350" mass="39708">MSSGYTKGDFAVFLDAYPFEQPWKAVKEESGMNNTTRIVYTGDKKYVLRVYDNHRDAGIVQIEHMLLAELQKSELPYRVPQPITNRDGSTITSSADGKLAALYDYIDGERPSALVESHIEGLGRAAGTLSQAMQRLMTDSCVEPLHKPYYELEQSQAVTSNAVLLDLSASSERLSKRKQELHLLIDERARLSSMRSAFAALPHQWIHGDIVFTNALVHEEHITGLLDFEFCTVDLRAMELAVVLAEFPETDSERAIEKLSLFCRGFGSMVKLSEAEINLLSDLIKLRMLDVFLHFAGRLAEGLDEEHIWDEQIARASFVCSWLDLHKKELDCLFYSYLYEVEDHCYQALS</sequence>
<dbReference type="EMBL" id="AP019308">
    <property type="protein sequence ID" value="BBH19935.1"/>
    <property type="molecule type" value="Genomic_DNA"/>
</dbReference>
<reference evidence="2 3" key="1">
    <citation type="submission" date="2018-11" db="EMBL/GenBank/DDBJ databases">
        <title>Complete genome sequence of Paenibacillus baekrokdamisoli strain KCTC 33723.</title>
        <authorList>
            <person name="Kang S.W."/>
            <person name="Lee K.C."/>
            <person name="Kim K.K."/>
            <person name="Kim J.S."/>
            <person name="Kim D.S."/>
            <person name="Ko S.H."/>
            <person name="Yang S.H."/>
            <person name="Lee J.S."/>
        </authorList>
    </citation>
    <scope>NUCLEOTIDE SEQUENCE [LARGE SCALE GENOMIC DNA]</scope>
    <source>
        <strain evidence="2 3">KCTC 33723</strain>
    </source>
</reference>